<accession>A0ABN9XZI9</accession>
<feature type="region of interest" description="Disordered" evidence="1">
    <location>
        <begin position="68"/>
        <end position="101"/>
    </location>
</feature>
<comment type="caution">
    <text evidence="2">The sequence shown here is derived from an EMBL/GenBank/DDBJ whole genome shotgun (WGS) entry which is preliminary data.</text>
</comment>
<feature type="region of interest" description="Disordered" evidence="1">
    <location>
        <begin position="143"/>
        <end position="245"/>
    </location>
</feature>
<feature type="compositionally biased region" description="Low complexity" evidence="1">
    <location>
        <begin position="305"/>
        <end position="328"/>
    </location>
</feature>
<sequence>TPQSLHRRAHIAHAVLAHCWGVRAGQHDLASWPSHRSHEGLQRAAPGLLQVRTADRGGRRVLLPAALRPRGPAGGALGGRAAGPARPGPQLPVARRGRAGDAPRQLLQVAGAGLPPGLGHGSAPVGRQVQRAGLRELAARLQPQHDARGQGPAVLGQRRPGQASARLAGGAALALRRAPGGRRGAPGRPSAAFRGPRRGSRRPSAAFGGLRWPSEAVGGPQRPSPALAAARRAAATPASLQRSTWATAPTCSSGLRPACFCGSGSPAAQRARRPCWTPCAGTASRCCPGRRARWRRGRQGRRCRTCGSASPSARSTTARRWAASAPSPLDCPELPARRGLRASAPPPPTRGRPRLELRSPSPPPPPPLLLLLLLLLRSDI</sequence>
<feature type="non-terminal residue" evidence="2">
    <location>
        <position position="1"/>
    </location>
</feature>
<evidence type="ECO:0000313" key="3">
    <source>
        <dbReference type="Proteomes" id="UP001189429"/>
    </source>
</evidence>
<evidence type="ECO:0000313" key="2">
    <source>
        <dbReference type="EMBL" id="CAK0904166.1"/>
    </source>
</evidence>
<feature type="compositionally biased region" description="Low complexity" evidence="1">
    <location>
        <begin position="224"/>
        <end position="240"/>
    </location>
</feature>
<feature type="compositionally biased region" description="Low complexity" evidence="1">
    <location>
        <begin position="163"/>
        <end position="178"/>
    </location>
</feature>
<dbReference type="EMBL" id="CAUYUJ010021363">
    <property type="protein sequence ID" value="CAK0904166.1"/>
    <property type="molecule type" value="Genomic_DNA"/>
</dbReference>
<gene>
    <name evidence="2" type="ORF">PCOR1329_LOCUS80276</name>
</gene>
<feature type="region of interest" description="Disordered" evidence="1">
    <location>
        <begin position="298"/>
        <end position="365"/>
    </location>
</feature>
<organism evidence="2 3">
    <name type="scientific">Prorocentrum cordatum</name>
    <dbReference type="NCBI Taxonomy" id="2364126"/>
    <lineage>
        <taxon>Eukaryota</taxon>
        <taxon>Sar</taxon>
        <taxon>Alveolata</taxon>
        <taxon>Dinophyceae</taxon>
        <taxon>Prorocentrales</taxon>
        <taxon>Prorocentraceae</taxon>
        <taxon>Prorocentrum</taxon>
    </lineage>
</organism>
<name>A0ABN9XZI9_9DINO</name>
<reference evidence="2" key="1">
    <citation type="submission" date="2023-10" db="EMBL/GenBank/DDBJ databases">
        <authorList>
            <person name="Chen Y."/>
            <person name="Shah S."/>
            <person name="Dougan E. K."/>
            <person name="Thang M."/>
            <person name="Chan C."/>
        </authorList>
    </citation>
    <scope>NUCLEOTIDE SEQUENCE [LARGE SCALE GENOMIC DNA]</scope>
</reference>
<feature type="compositionally biased region" description="Gly residues" evidence="1">
    <location>
        <begin position="72"/>
        <end position="81"/>
    </location>
</feature>
<proteinExistence type="predicted"/>
<dbReference type="Proteomes" id="UP001189429">
    <property type="component" value="Unassembled WGS sequence"/>
</dbReference>
<keyword evidence="3" id="KW-1185">Reference proteome</keyword>
<evidence type="ECO:0000256" key="1">
    <source>
        <dbReference type="SAM" id="MobiDB-lite"/>
    </source>
</evidence>
<protein>
    <submittedName>
        <fullName evidence="2">Uncharacterized protein</fullName>
    </submittedName>
</protein>